<dbReference type="InterPro" id="IPR002168">
    <property type="entry name" value="Lipase_GDXG_HIS_AS"/>
</dbReference>
<dbReference type="InterPro" id="IPR029058">
    <property type="entry name" value="AB_hydrolase_fold"/>
</dbReference>
<keyword evidence="2" id="KW-0378">Hydrolase</keyword>
<keyword evidence="3" id="KW-0521">NADP</keyword>
<feature type="domain" description="Enoyl reductase (ER)" evidence="4">
    <location>
        <begin position="15"/>
        <end position="307"/>
    </location>
</feature>
<dbReference type="Gene3D" id="3.40.50.1820">
    <property type="entry name" value="alpha/beta hydrolase"/>
    <property type="match status" value="1"/>
</dbReference>
<sequence length="420" mass="43488">MTVTIARRLQYAAFGGPEVLDVVEVPLPEPGPGQVRVRIHAAGANGLDSKMRRGLFAPGQEAPVEPQPLGLEVAGVIDAVGPGVTQWKLGQPVLGRTAQPDAVATHTLASADDIVAKPAFLTFEQAAALPVAAETAYRTLRELGLRSGQTLLVHAAAGGVGLMAVQLAHAWGATVIGTAGEANHAYLRELGATPVTYGDGLADRVRAAAPQGVDAVLDASGRGVLPLSVELAGSPDNVITIADLDAARHGVRFSQGSLPLPQVWADVLPLIEDGRLRMPIEAVFPLEEAADAYRRLDGGHLRGKIVITAAPTLDPALRAVLDAANQPGVPPLNELPVPVAREASEQMVAALAGEPAAVARMEEAVADGVPVRLYWPEGEGPHPVLIWIHGGGWVLGNVAGTDVTARDLSRLAGCLVVSVD</sequence>
<evidence type="ECO:0000313" key="6">
    <source>
        <dbReference type="Proteomes" id="UP000654471"/>
    </source>
</evidence>
<keyword evidence="6" id="KW-1185">Reference proteome</keyword>
<comment type="caution">
    <text evidence="5">The sequence shown here is derived from an EMBL/GenBank/DDBJ whole genome shotgun (WGS) entry which is preliminary data.</text>
</comment>
<name>A0ABQ2VN92_9ACTN</name>
<accession>A0ABQ2VN92</accession>
<gene>
    <name evidence="5" type="ORF">GCM10010211_81110</name>
</gene>
<dbReference type="InterPro" id="IPR051603">
    <property type="entry name" value="Zinc-ADH_QOR/CCCR"/>
</dbReference>
<evidence type="ECO:0000259" key="4">
    <source>
        <dbReference type="SMART" id="SM00829"/>
    </source>
</evidence>
<dbReference type="InterPro" id="IPR036291">
    <property type="entry name" value="NAD(P)-bd_dom_sf"/>
</dbReference>
<dbReference type="InterPro" id="IPR011032">
    <property type="entry name" value="GroES-like_sf"/>
</dbReference>
<evidence type="ECO:0000313" key="5">
    <source>
        <dbReference type="EMBL" id="GGV01601.1"/>
    </source>
</evidence>
<dbReference type="InterPro" id="IPR020843">
    <property type="entry name" value="ER"/>
</dbReference>
<proteinExistence type="inferred from homology"/>
<dbReference type="InterPro" id="IPR013154">
    <property type="entry name" value="ADH-like_N"/>
</dbReference>
<evidence type="ECO:0000256" key="1">
    <source>
        <dbReference type="ARBA" id="ARBA00010515"/>
    </source>
</evidence>
<dbReference type="Pfam" id="PF07859">
    <property type="entry name" value="Abhydrolase_3"/>
    <property type="match status" value="1"/>
</dbReference>
<reference evidence="6" key="1">
    <citation type="journal article" date="2019" name="Int. J. Syst. Evol. Microbiol.">
        <title>The Global Catalogue of Microorganisms (GCM) 10K type strain sequencing project: providing services to taxonomists for standard genome sequencing and annotation.</title>
        <authorList>
            <consortium name="The Broad Institute Genomics Platform"/>
            <consortium name="The Broad Institute Genome Sequencing Center for Infectious Disease"/>
            <person name="Wu L."/>
            <person name="Ma J."/>
        </authorList>
    </citation>
    <scope>NUCLEOTIDE SEQUENCE [LARGE SCALE GENOMIC DNA]</scope>
    <source>
        <strain evidence="6">JCM 3399</strain>
    </source>
</reference>
<dbReference type="Proteomes" id="UP000654471">
    <property type="component" value="Unassembled WGS sequence"/>
</dbReference>
<dbReference type="Pfam" id="PF13602">
    <property type="entry name" value="ADH_zinc_N_2"/>
    <property type="match status" value="1"/>
</dbReference>
<dbReference type="SUPFAM" id="SSF53474">
    <property type="entry name" value="alpha/beta-Hydrolases"/>
    <property type="match status" value="1"/>
</dbReference>
<dbReference type="Gene3D" id="3.90.180.10">
    <property type="entry name" value="Medium-chain alcohol dehydrogenases, catalytic domain"/>
    <property type="match status" value="1"/>
</dbReference>
<organism evidence="5 6">
    <name type="scientific">Streptomyces albospinus</name>
    <dbReference type="NCBI Taxonomy" id="285515"/>
    <lineage>
        <taxon>Bacteria</taxon>
        <taxon>Bacillati</taxon>
        <taxon>Actinomycetota</taxon>
        <taxon>Actinomycetes</taxon>
        <taxon>Kitasatosporales</taxon>
        <taxon>Streptomycetaceae</taxon>
        <taxon>Streptomyces</taxon>
    </lineage>
</organism>
<evidence type="ECO:0000256" key="2">
    <source>
        <dbReference type="ARBA" id="ARBA00022801"/>
    </source>
</evidence>
<dbReference type="SUPFAM" id="SSF50129">
    <property type="entry name" value="GroES-like"/>
    <property type="match status" value="1"/>
</dbReference>
<dbReference type="EMBL" id="BMRP01000072">
    <property type="protein sequence ID" value="GGV01601.1"/>
    <property type="molecule type" value="Genomic_DNA"/>
</dbReference>
<dbReference type="PROSITE" id="PS01173">
    <property type="entry name" value="LIPASE_GDXG_HIS"/>
    <property type="match status" value="1"/>
</dbReference>
<dbReference type="PANTHER" id="PTHR44154:SF1">
    <property type="entry name" value="QUINONE OXIDOREDUCTASE"/>
    <property type="match status" value="1"/>
</dbReference>
<dbReference type="SMART" id="SM00829">
    <property type="entry name" value="PKS_ER"/>
    <property type="match status" value="1"/>
</dbReference>
<dbReference type="Pfam" id="PF08240">
    <property type="entry name" value="ADH_N"/>
    <property type="match status" value="1"/>
</dbReference>
<dbReference type="PANTHER" id="PTHR44154">
    <property type="entry name" value="QUINONE OXIDOREDUCTASE"/>
    <property type="match status" value="1"/>
</dbReference>
<comment type="similarity">
    <text evidence="1">Belongs to the 'GDXG' lipolytic enzyme family.</text>
</comment>
<dbReference type="Gene3D" id="3.40.50.720">
    <property type="entry name" value="NAD(P)-binding Rossmann-like Domain"/>
    <property type="match status" value="1"/>
</dbReference>
<evidence type="ECO:0000256" key="3">
    <source>
        <dbReference type="ARBA" id="ARBA00022857"/>
    </source>
</evidence>
<dbReference type="SUPFAM" id="SSF51735">
    <property type="entry name" value="NAD(P)-binding Rossmann-fold domains"/>
    <property type="match status" value="1"/>
</dbReference>
<protein>
    <recommendedName>
        <fullName evidence="4">Enoyl reductase (ER) domain-containing protein</fullName>
    </recommendedName>
</protein>
<dbReference type="InterPro" id="IPR013094">
    <property type="entry name" value="AB_hydrolase_3"/>
</dbReference>
<dbReference type="CDD" id="cd05289">
    <property type="entry name" value="MDR_like_2"/>
    <property type="match status" value="1"/>
</dbReference>